<evidence type="ECO:0000313" key="3">
    <source>
        <dbReference type="Proteomes" id="UP000789572"/>
    </source>
</evidence>
<dbReference type="Proteomes" id="UP000789572">
    <property type="component" value="Unassembled WGS sequence"/>
</dbReference>
<dbReference type="AlphaFoldDB" id="A0A9N8WRW9"/>
<feature type="region of interest" description="Disordered" evidence="1">
    <location>
        <begin position="67"/>
        <end position="90"/>
    </location>
</feature>
<accession>A0A9N8WRW9</accession>
<comment type="caution">
    <text evidence="2">The sequence shown here is derived from an EMBL/GenBank/DDBJ whole genome shotgun (WGS) entry which is preliminary data.</text>
</comment>
<dbReference type="EMBL" id="CAJVPJ010000198">
    <property type="protein sequence ID" value="CAG8493797.1"/>
    <property type="molecule type" value="Genomic_DNA"/>
</dbReference>
<evidence type="ECO:0000256" key="1">
    <source>
        <dbReference type="SAM" id="MobiDB-lite"/>
    </source>
</evidence>
<reference evidence="2" key="1">
    <citation type="submission" date="2021-06" db="EMBL/GenBank/DDBJ databases">
        <authorList>
            <person name="Kallberg Y."/>
            <person name="Tangrot J."/>
            <person name="Rosling A."/>
        </authorList>
    </citation>
    <scope>NUCLEOTIDE SEQUENCE</scope>
    <source>
        <strain evidence="2">IA702</strain>
    </source>
</reference>
<keyword evidence="3" id="KW-1185">Reference proteome</keyword>
<evidence type="ECO:0000313" key="2">
    <source>
        <dbReference type="EMBL" id="CAG8493797.1"/>
    </source>
</evidence>
<protein>
    <submittedName>
        <fullName evidence="2">7047_t:CDS:1</fullName>
    </submittedName>
</protein>
<proteinExistence type="predicted"/>
<dbReference type="OrthoDB" id="2407269at2759"/>
<name>A0A9N8WRW9_9GLOM</name>
<gene>
    <name evidence="2" type="ORF">POCULU_LOCUS2215</name>
</gene>
<organism evidence="2 3">
    <name type="scientific">Paraglomus occultum</name>
    <dbReference type="NCBI Taxonomy" id="144539"/>
    <lineage>
        <taxon>Eukaryota</taxon>
        <taxon>Fungi</taxon>
        <taxon>Fungi incertae sedis</taxon>
        <taxon>Mucoromycota</taxon>
        <taxon>Glomeromycotina</taxon>
        <taxon>Glomeromycetes</taxon>
        <taxon>Paraglomerales</taxon>
        <taxon>Paraglomeraceae</taxon>
        <taxon>Paraglomus</taxon>
    </lineage>
</organism>
<feature type="compositionally biased region" description="Basic and acidic residues" evidence="1">
    <location>
        <begin position="72"/>
        <end position="85"/>
    </location>
</feature>
<sequence length="162" mass="18920">MSYYSNWYEQSICQKRPPLQSNPSTTDASQPDVTAAQVTVCSLHNRLVYNLEFKPCERTLSHSRNSSYAATAEHHHPINRNERTSQTENDQQVAWKNAREMVYSRTSDRERTESSQSAELLKMGDLIDESLWEDWIVKFINNDEGSVYSEDKPFEDWIFDTM</sequence>